<accession>A0A7H9AMP8</accession>
<name>A0A7H9AMP8_9FLAO</name>
<dbReference type="InterPro" id="IPR027417">
    <property type="entry name" value="P-loop_NTPase"/>
</dbReference>
<evidence type="ECO:0000313" key="1">
    <source>
        <dbReference type="EMBL" id="QLG44697.1"/>
    </source>
</evidence>
<dbReference type="Proteomes" id="UP000509302">
    <property type="component" value="Chromosome"/>
</dbReference>
<dbReference type="PRINTS" id="PR01100">
    <property type="entry name" value="SHIKIMTKNASE"/>
</dbReference>
<dbReference type="NCBIfam" id="NF004861">
    <property type="entry name" value="PRK06217.1"/>
    <property type="match status" value="1"/>
</dbReference>
<dbReference type="AlphaFoldDB" id="A0A7H9AMP8"/>
<dbReference type="RefSeq" id="WP_179241030.1">
    <property type="nucleotide sequence ID" value="NZ_CP058595.1"/>
</dbReference>
<dbReference type="SUPFAM" id="SSF52540">
    <property type="entry name" value="P-loop containing nucleoside triphosphate hydrolases"/>
    <property type="match status" value="1"/>
</dbReference>
<dbReference type="PANTHER" id="PTHR37816">
    <property type="entry name" value="YALI0E33011P"/>
    <property type="match status" value="1"/>
</dbReference>
<dbReference type="InterPro" id="IPR052922">
    <property type="entry name" value="Cytidylate_Kinase-2"/>
</dbReference>
<dbReference type="KEGG" id="cagg:HYG79_04830"/>
<dbReference type="EMBL" id="CP058595">
    <property type="protein sequence ID" value="QLG44697.1"/>
    <property type="molecule type" value="Genomic_DNA"/>
</dbReference>
<evidence type="ECO:0000313" key="2">
    <source>
        <dbReference type="Proteomes" id="UP000509302"/>
    </source>
</evidence>
<organism evidence="1 2">
    <name type="scientific">Costertonia aggregata</name>
    <dbReference type="NCBI Taxonomy" id="343403"/>
    <lineage>
        <taxon>Bacteria</taxon>
        <taxon>Pseudomonadati</taxon>
        <taxon>Bacteroidota</taxon>
        <taxon>Flavobacteriia</taxon>
        <taxon>Flavobacteriales</taxon>
        <taxon>Flavobacteriaceae</taxon>
        <taxon>Costertonia</taxon>
    </lineage>
</organism>
<dbReference type="PANTHER" id="PTHR37816:SF2">
    <property type="entry name" value="DNA TOPOLOGY MODULATION PROTEIN FLAR-RELATED PROTEIN"/>
    <property type="match status" value="1"/>
</dbReference>
<dbReference type="Pfam" id="PF13238">
    <property type="entry name" value="AAA_18"/>
    <property type="match status" value="1"/>
</dbReference>
<protein>
    <submittedName>
        <fullName evidence="1">AAA family ATPase</fullName>
    </submittedName>
</protein>
<keyword evidence="2" id="KW-1185">Reference proteome</keyword>
<proteinExistence type="predicted"/>
<gene>
    <name evidence="1" type="ORF">HYG79_04830</name>
</gene>
<dbReference type="Gene3D" id="3.40.50.300">
    <property type="entry name" value="P-loop containing nucleotide triphosphate hydrolases"/>
    <property type="match status" value="1"/>
</dbReference>
<sequence>MKILIFGASGSGTTTIGKEFAKRTGYAHLDADDYYWKKTDPPFRVKIPLAERNTKLKADFNNNKNVVLSGSMVSWGKEWETSFDLVVFIELDSEERIQRLRQRERERYGSRLLSDEQIKRNSEDFLNWAKQYENPDFEGRSLKVHNNWIGLLNCRVMRIDGCLELNEKLEKILSNLNAI</sequence>
<reference evidence="1 2" key="1">
    <citation type="journal article" date="2006" name="Int. J. Syst. Evol. Microbiol.">
        <title>Costertonia aggregata gen. nov., sp. nov., a mesophilic marine bacterium of the family Flavobacteriaceae, isolated from a mature biofilm.</title>
        <authorList>
            <person name="Kwon K.K."/>
            <person name="Lee Y.K."/>
            <person name="Lee H.K."/>
        </authorList>
    </citation>
    <scope>NUCLEOTIDE SEQUENCE [LARGE SCALE GENOMIC DNA]</scope>
    <source>
        <strain evidence="1 2">KCCM 42265</strain>
    </source>
</reference>